<gene>
    <name evidence="2" type="ORF">FB563_6399</name>
</gene>
<name>A0A542THJ1_9ACTN</name>
<evidence type="ECO:0000259" key="1">
    <source>
        <dbReference type="Pfam" id="PF13460"/>
    </source>
</evidence>
<sequence length="291" mass="31536">MIVITTPTGQIGRQVLDALLDGEQPVRVIARDPSRLPAHTRERVDVVPGSHGDLDVVMEAFAGADSVFWLVPPDSRADSVEGHYLDWTRPACEAITRHSVKRVVAVSTLGTGIEKNAGHLSASLAKDDLIRSTGVSFRALRAAAFMENLLWQVEAIRNQGTFFLPSVADRVLATIATRDIAATAARLLLDDSWSGQGGVPLVSPDRISPDDMAQIISEVLERPVRYQRVPLDAYKETALSRGASEAWAQGLVDMAAAQIDGAYDAEHHSAQPCPTGFRQWCEEVLRPAVLA</sequence>
<feature type="domain" description="NAD(P)-binding" evidence="1">
    <location>
        <begin position="8"/>
        <end position="190"/>
    </location>
</feature>
<dbReference type="Gene3D" id="3.40.50.720">
    <property type="entry name" value="NAD(P)-binding Rossmann-like Domain"/>
    <property type="match status" value="1"/>
</dbReference>
<dbReference type="InterPro" id="IPR036291">
    <property type="entry name" value="NAD(P)-bd_dom_sf"/>
</dbReference>
<evidence type="ECO:0000313" key="2">
    <source>
        <dbReference type="EMBL" id="TQK86280.1"/>
    </source>
</evidence>
<dbReference type="AlphaFoldDB" id="A0A542THJ1"/>
<dbReference type="Gene3D" id="3.90.25.10">
    <property type="entry name" value="UDP-galactose 4-epimerase, domain 1"/>
    <property type="match status" value="1"/>
</dbReference>
<dbReference type="EMBL" id="VFNX01000002">
    <property type="protein sequence ID" value="TQK86280.1"/>
    <property type="molecule type" value="Genomic_DNA"/>
</dbReference>
<dbReference type="Pfam" id="PF13460">
    <property type="entry name" value="NAD_binding_10"/>
    <property type="match status" value="1"/>
</dbReference>
<accession>A0A542THJ1</accession>
<proteinExistence type="predicted"/>
<organism evidence="2 3">
    <name type="scientific">Streptomyces puniciscabiei</name>
    <dbReference type="NCBI Taxonomy" id="164348"/>
    <lineage>
        <taxon>Bacteria</taxon>
        <taxon>Bacillati</taxon>
        <taxon>Actinomycetota</taxon>
        <taxon>Actinomycetes</taxon>
        <taxon>Kitasatosporales</taxon>
        <taxon>Streptomycetaceae</taxon>
        <taxon>Streptomyces</taxon>
    </lineage>
</organism>
<protein>
    <submittedName>
        <fullName evidence="2">Uncharacterized protein YbjT (DUF2867 family)</fullName>
    </submittedName>
</protein>
<evidence type="ECO:0000313" key="3">
    <source>
        <dbReference type="Proteomes" id="UP000318103"/>
    </source>
</evidence>
<comment type="caution">
    <text evidence="2">The sequence shown here is derived from an EMBL/GenBank/DDBJ whole genome shotgun (WGS) entry which is preliminary data.</text>
</comment>
<dbReference type="InterPro" id="IPR016040">
    <property type="entry name" value="NAD(P)-bd_dom"/>
</dbReference>
<dbReference type="Proteomes" id="UP000318103">
    <property type="component" value="Unassembled WGS sequence"/>
</dbReference>
<dbReference type="PANTHER" id="PTHR43162">
    <property type="match status" value="1"/>
</dbReference>
<dbReference type="RefSeq" id="WP_055705931.1">
    <property type="nucleotide sequence ID" value="NZ_JBPJFI010000001.1"/>
</dbReference>
<keyword evidence="3" id="KW-1185">Reference proteome</keyword>
<dbReference type="PANTHER" id="PTHR43162:SF1">
    <property type="entry name" value="PRESTALK A DIFFERENTIATION PROTEIN A"/>
    <property type="match status" value="1"/>
</dbReference>
<dbReference type="OrthoDB" id="4632815at2"/>
<reference evidence="2 3" key="1">
    <citation type="submission" date="2019-06" db="EMBL/GenBank/DDBJ databases">
        <title>Sequencing the genomes of 1000 actinobacteria strains.</title>
        <authorList>
            <person name="Klenk H.-P."/>
        </authorList>
    </citation>
    <scope>NUCLEOTIDE SEQUENCE [LARGE SCALE GENOMIC DNA]</scope>
    <source>
        <strain evidence="2 3">DSM 41929</strain>
    </source>
</reference>
<dbReference type="InterPro" id="IPR051604">
    <property type="entry name" value="Ergot_Alk_Oxidoreductase"/>
</dbReference>
<dbReference type="SUPFAM" id="SSF51735">
    <property type="entry name" value="NAD(P)-binding Rossmann-fold domains"/>
    <property type="match status" value="1"/>
</dbReference>